<evidence type="ECO:0000313" key="2">
    <source>
        <dbReference type="Proteomes" id="UP001216907"/>
    </source>
</evidence>
<keyword evidence="2" id="KW-1185">Reference proteome</keyword>
<organism evidence="1 2">
    <name type="scientific">Paludisphaera mucosa</name>
    <dbReference type="NCBI Taxonomy" id="3030827"/>
    <lineage>
        <taxon>Bacteria</taxon>
        <taxon>Pseudomonadati</taxon>
        <taxon>Planctomycetota</taxon>
        <taxon>Planctomycetia</taxon>
        <taxon>Isosphaerales</taxon>
        <taxon>Isosphaeraceae</taxon>
        <taxon>Paludisphaera</taxon>
    </lineage>
</organism>
<gene>
    <name evidence="1" type="ORF">PZE19_26610</name>
</gene>
<protein>
    <submittedName>
        <fullName evidence="1">Uncharacterized protein</fullName>
    </submittedName>
</protein>
<evidence type="ECO:0000313" key="1">
    <source>
        <dbReference type="EMBL" id="MDG3007350.1"/>
    </source>
</evidence>
<sequence>MNPHELRVVESLQAGKVTCKTAHGHSMEPIVPSGSRQTLVPVLAQAEAERLGCRHYEAGVEVNEGESWYITPDEVQVGDPVFCKVANFYTHEVHKIAGKPGDREFYIGRHDKKRYNGWTRKVYGKCIKAE</sequence>
<comment type="caution">
    <text evidence="1">The sequence shown here is derived from an EMBL/GenBank/DDBJ whole genome shotgun (WGS) entry which is preliminary data.</text>
</comment>
<proteinExistence type="predicted"/>
<accession>A0ABT6FIE8</accession>
<reference evidence="1 2" key="1">
    <citation type="submission" date="2023-03" db="EMBL/GenBank/DDBJ databases">
        <title>Paludisphaera mucosa sp. nov. a novel planctomycete from northern fen.</title>
        <authorList>
            <person name="Ivanova A."/>
        </authorList>
    </citation>
    <scope>NUCLEOTIDE SEQUENCE [LARGE SCALE GENOMIC DNA]</scope>
    <source>
        <strain evidence="1 2">Pla2</strain>
    </source>
</reference>
<name>A0ABT6FIE8_9BACT</name>
<dbReference type="EMBL" id="JARRAG010000002">
    <property type="protein sequence ID" value="MDG3007350.1"/>
    <property type="molecule type" value="Genomic_DNA"/>
</dbReference>
<dbReference type="RefSeq" id="WP_277863631.1">
    <property type="nucleotide sequence ID" value="NZ_JARRAG010000002.1"/>
</dbReference>
<dbReference type="Proteomes" id="UP001216907">
    <property type="component" value="Unassembled WGS sequence"/>
</dbReference>